<feature type="short sequence motif" description="Q motif" evidence="6">
    <location>
        <begin position="4"/>
        <end position="32"/>
    </location>
</feature>
<dbReference type="RefSeq" id="WP_173119472.1">
    <property type="nucleotide sequence ID" value="NZ_JABRWJ010000001.1"/>
</dbReference>
<dbReference type="CDD" id="cd00268">
    <property type="entry name" value="DEADc"/>
    <property type="match status" value="1"/>
</dbReference>
<evidence type="ECO:0000256" key="6">
    <source>
        <dbReference type="PROSITE-ProRule" id="PRU00552"/>
    </source>
</evidence>
<evidence type="ECO:0000259" key="11">
    <source>
        <dbReference type="PROSITE" id="PS51195"/>
    </source>
</evidence>
<dbReference type="InterPro" id="IPR044742">
    <property type="entry name" value="DEAD/DEAH_RhlB"/>
</dbReference>
<keyword evidence="4 7" id="KW-0067">ATP-binding</keyword>
<feature type="region of interest" description="Disordered" evidence="8">
    <location>
        <begin position="380"/>
        <end position="425"/>
    </location>
</feature>
<dbReference type="CDD" id="cd18787">
    <property type="entry name" value="SF2_C_DEAD"/>
    <property type="match status" value="1"/>
</dbReference>
<reference evidence="12 13" key="1">
    <citation type="submission" date="2020-05" db="EMBL/GenBank/DDBJ databases">
        <title>Aquincola sp. isolate from soil.</title>
        <authorList>
            <person name="Han J."/>
            <person name="Kim D.-U."/>
        </authorList>
    </citation>
    <scope>NUCLEOTIDE SEQUENCE [LARGE SCALE GENOMIC DNA]</scope>
    <source>
        <strain evidence="12 13">S2</strain>
    </source>
</reference>
<protein>
    <submittedName>
        <fullName evidence="12">DEAD/DEAH box helicase</fullName>
    </submittedName>
</protein>
<dbReference type="Pfam" id="PF00271">
    <property type="entry name" value="Helicase_C"/>
    <property type="match status" value="1"/>
</dbReference>
<evidence type="ECO:0000256" key="5">
    <source>
        <dbReference type="ARBA" id="ARBA00038437"/>
    </source>
</evidence>
<dbReference type="Gene3D" id="3.40.50.300">
    <property type="entry name" value="P-loop containing nucleotide triphosphate hydrolases"/>
    <property type="match status" value="2"/>
</dbReference>
<keyword evidence="1 7" id="KW-0547">Nucleotide-binding</keyword>
<dbReference type="InterPro" id="IPR011545">
    <property type="entry name" value="DEAD/DEAH_box_helicase_dom"/>
</dbReference>
<dbReference type="InterPro" id="IPR027417">
    <property type="entry name" value="P-loop_NTPase"/>
</dbReference>
<evidence type="ECO:0000313" key="12">
    <source>
        <dbReference type="EMBL" id="NRF65429.1"/>
    </source>
</evidence>
<dbReference type="InterPro" id="IPR050079">
    <property type="entry name" value="DEAD_box_RNA_helicase"/>
</dbReference>
<dbReference type="GO" id="GO:0004386">
    <property type="term" value="F:helicase activity"/>
    <property type="evidence" value="ECO:0007669"/>
    <property type="project" value="UniProtKB-KW"/>
</dbReference>
<dbReference type="PROSITE" id="PS00039">
    <property type="entry name" value="DEAD_ATP_HELICASE"/>
    <property type="match status" value="1"/>
</dbReference>
<proteinExistence type="inferred from homology"/>
<evidence type="ECO:0000256" key="1">
    <source>
        <dbReference type="ARBA" id="ARBA00022741"/>
    </source>
</evidence>
<comment type="caution">
    <text evidence="12">The sequence shown here is derived from an EMBL/GenBank/DDBJ whole genome shotgun (WGS) entry which is preliminary data.</text>
</comment>
<dbReference type="PANTHER" id="PTHR47959:SF13">
    <property type="entry name" value="ATP-DEPENDENT RNA HELICASE RHLE"/>
    <property type="match status" value="1"/>
</dbReference>
<feature type="domain" description="DEAD-box RNA helicase Q" evidence="11">
    <location>
        <begin position="4"/>
        <end position="32"/>
    </location>
</feature>
<evidence type="ECO:0000256" key="2">
    <source>
        <dbReference type="ARBA" id="ARBA00022801"/>
    </source>
</evidence>
<dbReference type="InterPro" id="IPR014014">
    <property type="entry name" value="RNA_helicase_DEAD_Q_motif"/>
</dbReference>
<evidence type="ECO:0000256" key="4">
    <source>
        <dbReference type="ARBA" id="ARBA00022840"/>
    </source>
</evidence>
<keyword evidence="3 7" id="KW-0347">Helicase</keyword>
<dbReference type="PROSITE" id="PS51195">
    <property type="entry name" value="Q_MOTIF"/>
    <property type="match status" value="1"/>
</dbReference>
<organism evidence="12 13">
    <name type="scientific">Pseudaquabacterium terrae</name>
    <dbReference type="NCBI Taxonomy" id="2732868"/>
    <lineage>
        <taxon>Bacteria</taxon>
        <taxon>Pseudomonadati</taxon>
        <taxon>Pseudomonadota</taxon>
        <taxon>Betaproteobacteria</taxon>
        <taxon>Burkholderiales</taxon>
        <taxon>Sphaerotilaceae</taxon>
        <taxon>Pseudaquabacterium</taxon>
    </lineage>
</organism>
<dbReference type="Pfam" id="PF00270">
    <property type="entry name" value="DEAD"/>
    <property type="match status" value="1"/>
</dbReference>
<dbReference type="PROSITE" id="PS51194">
    <property type="entry name" value="HELICASE_CTER"/>
    <property type="match status" value="1"/>
</dbReference>
<evidence type="ECO:0000256" key="8">
    <source>
        <dbReference type="SAM" id="MobiDB-lite"/>
    </source>
</evidence>
<dbReference type="SUPFAM" id="SSF52540">
    <property type="entry name" value="P-loop containing nucleoside triphosphate hydrolases"/>
    <property type="match status" value="1"/>
</dbReference>
<name>A0ABX2EAK6_9BURK</name>
<dbReference type="PANTHER" id="PTHR47959">
    <property type="entry name" value="ATP-DEPENDENT RNA HELICASE RHLE-RELATED"/>
    <property type="match status" value="1"/>
</dbReference>
<evidence type="ECO:0000256" key="7">
    <source>
        <dbReference type="RuleBase" id="RU000492"/>
    </source>
</evidence>
<evidence type="ECO:0000256" key="3">
    <source>
        <dbReference type="ARBA" id="ARBA00022806"/>
    </source>
</evidence>
<feature type="domain" description="Helicase ATP-binding" evidence="9">
    <location>
        <begin position="35"/>
        <end position="212"/>
    </location>
</feature>
<evidence type="ECO:0000259" key="9">
    <source>
        <dbReference type="PROSITE" id="PS51192"/>
    </source>
</evidence>
<feature type="domain" description="Helicase C-terminal" evidence="10">
    <location>
        <begin position="243"/>
        <end position="392"/>
    </location>
</feature>
<accession>A0ABX2EAK6</accession>
<sequence length="425" mass="45139">MTTSPFAALGLSPALVRAAGERGYAEPTAIQAAAIPALLEGRDVIASAQTGSGKTAAFVLPMLQQLESAPRGAPRRLRALVLVPTRELAAQVAESIDGLAEHIAVPALKLACVFGGVSINPQMMGLRGGADVVVATPGRLLDLITHNALGLAWVEMLVLDEADRLLDAGFADELARIVALLPRRRQNLLFSATFPPAVQALAQRLLRDPVRIEVASQPGGAPASAPAVTQHAVEVDAARRTALLRHLIQKGQWTRVLVFVATRYATEHVADKLCRTGLAAAAFHGDLSQGARTQALADFKAGRLQVVVATDMAARGLHIEQLPVVVNYDLPRSAVDYVHRIGRTARAGESGLAVSFVSADTEAHFRLIEKRQGQRVERERIAGFEPTEPTEAAAPVADPAGGIKGKRKSKKDKLRESAARAIQQP</sequence>
<comment type="similarity">
    <text evidence="5 7">Belongs to the DEAD box helicase family.</text>
</comment>
<keyword evidence="2 7" id="KW-0378">Hydrolase</keyword>
<dbReference type="SMART" id="SM00487">
    <property type="entry name" value="DEXDc"/>
    <property type="match status" value="1"/>
</dbReference>
<evidence type="ECO:0000259" key="10">
    <source>
        <dbReference type="PROSITE" id="PS51194"/>
    </source>
</evidence>
<gene>
    <name evidence="12" type="ORF">HLB44_00380</name>
</gene>
<dbReference type="EMBL" id="JABRWJ010000001">
    <property type="protein sequence ID" value="NRF65429.1"/>
    <property type="molecule type" value="Genomic_DNA"/>
</dbReference>
<evidence type="ECO:0000313" key="13">
    <source>
        <dbReference type="Proteomes" id="UP000737171"/>
    </source>
</evidence>
<dbReference type="PROSITE" id="PS51192">
    <property type="entry name" value="HELICASE_ATP_BIND_1"/>
    <property type="match status" value="1"/>
</dbReference>
<keyword evidence="13" id="KW-1185">Reference proteome</keyword>
<dbReference type="InterPro" id="IPR000629">
    <property type="entry name" value="RNA-helicase_DEAD-box_CS"/>
</dbReference>
<dbReference type="InterPro" id="IPR014001">
    <property type="entry name" value="Helicase_ATP-bd"/>
</dbReference>
<dbReference type="SMART" id="SM00490">
    <property type="entry name" value="HELICc"/>
    <property type="match status" value="1"/>
</dbReference>
<feature type="compositionally biased region" description="Low complexity" evidence="8">
    <location>
        <begin position="383"/>
        <end position="401"/>
    </location>
</feature>
<dbReference type="InterPro" id="IPR001650">
    <property type="entry name" value="Helicase_C-like"/>
</dbReference>
<dbReference type="Proteomes" id="UP000737171">
    <property type="component" value="Unassembled WGS sequence"/>
</dbReference>